<dbReference type="PIRSF" id="PIRSF009320">
    <property type="entry name" value="Nuc_binding_HP_1000"/>
    <property type="match status" value="1"/>
</dbReference>
<feature type="domain" description="CobQ/CobB/MinD/ParA nucleotide binding" evidence="1">
    <location>
        <begin position="16"/>
        <end position="151"/>
    </location>
</feature>
<evidence type="ECO:0000313" key="2">
    <source>
        <dbReference type="EMBL" id="EGH27346.1"/>
    </source>
</evidence>
<comment type="caution">
    <text evidence="2">The sequence shown here is derived from an EMBL/GenBank/DDBJ whole genome shotgun (WGS) entry which is preliminary data.</text>
</comment>
<dbReference type="InterPro" id="IPR027417">
    <property type="entry name" value="P-loop_NTPase"/>
</dbReference>
<evidence type="ECO:0000259" key="1">
    <source>
        <dbReference type="Pfam" id="PF01656"/>
    </source>
</evidence>
<reference evidence="2 3" key="1">
    <citation type="journal article" date="2011" name="PLoS Pathog.">
        <title>Dynamic evolution of pathogenicity revealed by sequencing and comparative genomics of 19 Pseudomonas syringae isolates.</title>
        <authorList>
            <person name="Baltrus D.A."/>
            <person name="Nishimura M.T."/>
            <person name="Romanchuk A."/>
            <person name="Chang J.H."/>
            <person name="Mukhtar M.S."/>
            <person name="Cherkis K."/>
            <person name="Roach J."/>
            <person name="Grant S.R."/>
            <person name="Jones C.D."/>
            <person name="Dangl J.L."/>
        </authorList>
    </citation>
    <scope>NUCLEOTIDE SEQUENCE [LARGE SCALE GENOMIC DNA]</scope>
    <source>
        <strain evidence="2 3">301020</strain>
    </source>
</reference>
<dbReference type="SUPFAM" id="SSF52540">
    <property type="entry name" value="P-loop containing nucleoside triphosphate hydrolases"/>
    <property type="match status" value="1"/>
</dbReference>
<sequence length="226" mass="24646">MVEAQTLDEQWILVLGGEKGGPGKSCLAQNLSVAIKLLGGDVLLVDADPQATSYEWANIRDRNGALFSIPHEKAHGDISTTLKDRAKRYSHIIVDCGGADSEALRSAMTVASHLLIPLRPKRRDLATLEKLEILTRLAKSSNPKIKIKAVITQCPSLPSQAIRILDAKDACMSFGIEPLNAITMSRNAYDDAEEDGSSVIESNTDLKAKEEIEKIADELFGEHKWA</sequence>
<dbReference type="Proteomes" id="UP000003465">
    <property type="component" value="Unassembled WGS sequence"/>
</dbReference>
<dbReference type="PANTHER" id="PTHR13696:SF96">
    <property type="entry name" value="COBQ_COBB_MIND_PARA NUCLEOTIDE BINDING DOMAIN-CONTAINING PROTEIN"/>
    <property type="match status" value="1"/>
</dbReference>
<name>A0A656GMM9_PSEA0</name>
<accession>A0A656GMM9</accession>
<dbReference type="PANTHER" id="PTHR13696">
    <property type="entry name" value="P-LOOP CONTAINING NUCLEOSIDE TRIPHOSPHATE HYDROLASE"/>
    <property type="match status" value="1"/>
</dbReference>
<organism evidence="2 3">
    <name type="scientific">Pseudomonas amygdali pv. mori str. 301020</name>
    <dbReference type="NCBI Taxonomy" id="629261"/>
    <lineage>
        <taxon>Bacteria</taxon>
        <taxon>Pseudomonadati</taxon>
        <taxon>Pseudomonadota</taxon>
        <taxon>Gammaproteobacteria</taxon>
        <taxon>Pseudomonadales</taxon>
        <taxon>Pseudomonadaceae</taxon>
        <taxon>Pseudomonas</taxon>
        <taxon>Pseudomonas amygdali</taxon>
    </lineage>
</organism>
<protein>
    <submittedName>
        <fullName evidence="2">ParA family protein</fullName>
    </submittedName>
</protein>
<dbReference type="AlphaFoldDB" id="A0A656GMM9"/>
<dbReference type="Gene3D" id="3.40.50.300">
    <property type="entry name" value="P-loop containing nucleotide triphosphate hydrolases"/>
    <property type="match status" value="1"/>
</dbReference>
<dbReference type="Pfam" id="PF01656">
    <property type="entry name" value="CbiA"/>
    <property type="match status" value="1"/>
</dbReference>
<dbReference type="EMBL" id="AEAG01003374">
    <property type="protein sequence ID" value="EGH27346.1"/>
    <property type="molecule type" value="Genomic_DNA"/>
</dbReference>
<gene>
    <name evidence="2" type="ORF">PSYMO_39990</name>
</gene>
<dbReference type="InterPro" id="IPR002586">
    <property type="entry name" value="CobQ/CobB/MinD/ParA_Nub-bd_dom"/>
</dbReference>
<evidence type="ECO:0000313" key="3">
    <source>
        <dbReference type="Proteomes" id="UP000003465"/>
    </source>
</evidence>
<dbReference type="InterPro" id="IPR050678">
    <property type="entry name" value="DNA_Partitioning_ATPase"/>
</dbReference>
<dbReference type="CDD" id="cd02042">
    <property type="entry name" value="ParAB_family"/>
    <property type="match status" value="1"/>
</dbReference>
<proteinExistence type="predicted"/>